<name>A0ABP0UUQ3_9BRYO</name>
<evidence type="ECO:0000256" key="3">
    <source>
        <dbReference type="ARBA" id="ARBA00022679"/>
    </source>
</evidence>
<keyword evidence="7" id="KW-1185">Reference proteome</keyword>
<dbReference type="SUPFAM" id="SSF110857">
    <property type="entry name" value="Gamma-glutamyl cyclotransferase-like"/>
    <property type="match status" value="1"/>
</dbReference>
<sequence>MASIMANMVVRNVFVYGTLLAPEVVSALIHRAPTSSPALVHDYHRHGVKDRIYPAVSPAKGDKVYGKVLFDLTEWELEVFDMFEDIEYTRMVTTPILLVFPNLQRSFVPHTRCHDSLQAYIYVWASDVELIGDWDYEAWRRIHLEEYVKMCEEFASQLPQRTKD</sequence>
<proteinExistence type="inferred from homology"/>
<dbReference type="Pfam" id="PF06094">
    <property type="entry name" value="GGACT"/>
    <property type="match status" value="1"/>
</dbReference>
<organism evidence="6 7">
    <name type="scientific">Sphagnum troendelagicum</name>
    <dbReference type="NCBI Taxonomy" id="128251"/>
    <lineage>
        <taxon>Eukaryota</taxon>
        <taxon>Viridiplantae</taxon>
        <taxon>Streptophyta</taxon>
        <taxon>Embryophyta</taxon>
        <taxon>Bryophyta</taxon>
        <taxon>Sphagnophytina</taxon>
        <taxon>Sphagnopsida</taxon>
        <taxon>Sphagnales</taxon>
        <taxon>Sphagnaceae</taxon>
        <taxon>Sphagnum</taxon>
    </lineage>
</organism>
<evidence type="ECO:0000256" key="2">
    <source>
        <dbReference type="ARBA" id="ARBA00008861"/>
    </source>
</evidence>
<dbReference type="Gene3D" id="3.10.490.10">
    <property type="entry name" value="Gamma-glutamyl cyclotransferase-like"/>
    <property type="match status" value="1"/>
</dbReference>
<dbReference type="PANTHER" id="PTHR31544:SF2">
    <property type="entry name" value="AIG2-LIKE PROTEIN D"/>
    <property type="match status" value="1"/>
</dbReference>
<gene>
    <name evidence="6" type="ORF">CSSPTR1EN2_LOCUS20260</name>
</gene>
<keyword evidence="3" id="KW-0808">Transferase</keyword>
<evidence type="ECO:0000256" key="1">
    <source>
        <dbReference type="ARBA" id="ARBA00002782"/>
    </source>
</evidence>
<reference evidence="6" key="1">
    <citation type="submission" date="2024-02" db="EMBL/GenBank/DDBJ databases">
        <authorList>
            <consortium name="ELIXIR-Norway"/>
            <consortium name="Elixir Norway"/>
        </authorList>
    </citation>
    <scope>NUCLEOTIDE SEQUENCE</scope>
</reference>
<dbReference type="InterPro" id="IPR013024">
    <property type="entry name" value="GGCT-like"/>
</dbReference>
<protein>
    <recommendedName>
        <fullName evidence="4">Putative gamma-glutamylcyclotransferase</fullName>
    </recommendedName>
</protein>
<dbReference type="EMBL" id="OZ019899">
    <property type="protein sequence ID" value="CAK9231081.1"/>
    <property type="molecule type" value="Genomic_DNA"/>
</dbReference>
<evidence type="ECO:0000259" key="5">
    <source>
        <dbReference type="Pfam" id="PF06094"/>
    </source>
</evidence>
<dbReference type="Proteomes" id="UP001497512">
    <property type="component" value="Chromosome 7"/>
</dbReference>
<dbReference type="InterPro" id="IPR009288">
    <property type="entry name" value="AIG2-like_dom"/>
</dbReference>
<comment type="function">
    <text evidence="1">Putative gamma-glutamylcyclotransferase.</text>
</comment>
<dbReference type="InterPro" id="IPR045038">
    <property type="entry name" value="AIG2-like"/>
</dbReference>
<evidence type="ECO:0000256" key="4">
    <source>
        <dbReference type="ARBA" id="ARBA00030602"/>
    </source>
</evidence>
<dbReference type="Gene3D" id="6.10.250.210">
    <property type="match status" value="1"/>
</dbReference>
<dbReference type="CDD" id="cd06661">
    <property type="entry name" value="GGCT_like"/>
    <property type="match status" value="1"/>
</dbReference>
<feature type="domain" description="Gamma-glutamylcyclotransferase AIG2-like" evidence="5">
    <location>
        <begin position="13"/>
        <end position="134"/>
    </location>
</feature>
<comment type="similarity">
    <text evidence="2">Belongs to the gamma-glutamylcyclotransferase family.</text>
</comment>
<evidence type="ECO:0000313" key="6">
    <source>
        <dbReference type="EMBL" id="CAK9231081.1"/>
    </source>
</evidence>
<dbReference type="PANTHER" id="PTHR31544">
    <property type="entry name" value="AIG2-LIKE PROTEIN D"/>
    <property type="match status" value="1"/>
</dbReference>
<evidence type="ECO:0000313" key="7">
    <source>
        <dbReference type="Proteomes" id="UP001497512"/>
    </source>
</evidence>
<accession>A0ABP0UUQ3</accession>
<dbReference type="InterPro" id="IPR036568">
    <property type="entry name" value="GGCT-like_sf"/>
</dbReference>